<dbReference type="Proteomes" id="UP000216752">
    <property type="component" value="Chromosome"/>
</dbReference>
<evidence type="ECO:0000259" key="3">
    <source>
        <dbReference type="PROSITE" id="PS51677"/>
    </source>
</evidence>
<dbReference type="InterPro" id="IPR002509">
    <property type="entry name" value="NODB_dom"/>
</dbReference>
<evidence type="ECO:0000256" key="1">
    <source>
        <dbReference type="ARBA" id="ARBA00022723"/>
    </source>
</evidence>
<evidence type="ECO:0000313" key="5">
    <source>
        <dbReference type="Proteomes" id="UP000216752"/>
    </source>
</evidence>
<keyword evidence="2 4" id="KW-0378">Hydrolase</keyword>
<dbReference type="InterPro" id="IPR050248">
    <property type="entry name" value="Polysacc_deacetylase_ArnD"/>
</dbReference>
<dbReference type="PANTHER" id="PTHR10587:SF133">
    <property type="entry name" value="CHITIN DEACETYLASE 1-RELATED"/>
    <property type="match status" value="1"/>
</dbReference>
<gene>
    <name evidence="4" type="ORF">SPSIL_034650</name>
</gene>
<dbReference type="PANTHER" id="PTHR10587">
    <property type="entry name" value="GLYCOSYL TRANSFERASE-RELATED"/>
    <property type="match status" value="1"/>
</dbReference>
<reference evidence="4" key="1">
    <citation type="submission" date="2024-05" db="EMBL/GenBank/DDBJ databases">
        <title>Isolation and characterization of Sporomusa carbonis sp. nov., a carboxydotrophic hydrogenogen in the genus of Sporomusa isolated from a charcoal burning pile.</title>
        <authorList>
            <person name="Boeer T."/>
            <person name="Rosenbaum F."/>
            <person name="Eysell L."/>
            <person name="Mueller V."/>
            <person name="Daniel R."/>
            <person name="Poehlein A."/>
        </authorList>
    </citation>
    <scope>NUCLEOTIDE SEQUENCE [LARGE SCALE GENOMIC DNA]</scope>
    <source>
        <strain evidence="4">DSM 10669</strain>
    </source>
</reference>
<sequence length="232" mass="26390">MKVFKKWYLYVVLITVLLAVKDENYLIDIAPAISNVSTTQKVVALTFDDGPLNTSTPVILGVLQEKKVKATFFVVGERVKRFPSLVQQEVNEEHEIGNHTYNHPWLTGLNDRLIIEELEKTENEISKVVPTPTLFRPPGGKYNDNTIKLARSRGYNTILWSIDTEDWRSPPVGQIVNTVLNNVKPGSIILLHDGKYPSPTAESLEYIIDNLRARGYEFVTVSELLQYYEEGR</sequence>
<keyword evidence="1" id="KW-0479">Metal-binding</keyword>
<evidence type="ECO:0000256" key="2">
    <source>
        <dbReference type="ARBA" id="ARBA00022801"/>
    </source>
</evidence>
<dbReference type="EC" id="3.5.1.104" evidence="4"/>
<protein>
    <submittedName>
        <fullName evidence="4">Peptidoglycan-N-acetylglucosamine deacetylase</fullName>
        <ecNumber evidence="4">3.5.1.104</ecNumber>
    </submittedName>
</protein>
<dbReference type="Pfam" id="PF01522">
    <property type="entry name" value="Polysacc_deac_1"/>
    <property type="match status" value="1"/>
</dbReference>
<feature type="domain" description="NodB homology" evidence="3">
    <location>
        <begin position="41"/>
        <end position="219"/>
    </location>
</feature>
<dbReference type="InterPro" id="IPR011330">
    <property type="entry name" value="Glyco_hydro/deAcase_b/a-brl"/>
</dbReference>
<dbReference type="SUPFAM" id="SSF88713">
    <property type="entry name" value="Glycoside hydrolase/deacetylase"/>
    <property type="match status" value="1"/>
</dbReference>
<dbReference type="Gene3D" id="3.20.20.370">
    <property type="entry name" value="Glycoside hydrolase/deacetylase"/>
    <property type="match status" value="1"/>
</dbReference>
<dbReference type="CDD" id="cd10917">
    <property type="entry name" value="CE4_NodB_like_6s_7s"/>
    <property type="match status" value="1"/>
</dbReference>
<keyword evidence="5" id="KW-1185">Reference proteome</keyword>
<accession>A0ABZ3INI1</accession>
<dbReference type="PROSITE" id="PS51677">
    <property type="entry name" value="NODB"/>
    <property type="match status" value="1"/>
</dbReference>
<dbReference type="GO" id="GO:0016787">
    <property type="term" value="F:hydrolase activity"/>
    <property type="evidence" value="ECO:0007669"/>
    <property type="project" value="UniProtKB-KW"/>
</dbReference>
<dbReference type="RefSeq" id="WP_094606841.1">
    <property type="nucleotide sequence ID" value="NZ_CP155573.1"/>
</dbReference>
<dbReference type="EMBL" id="CP155573">
    <property type="protein sequence ID" value="XFO67270.1"/>
    <property type="molecule type" value="Genomic_DNA"/>
</dbReference>
<organism evidence="4 5">
    <name type="scientific">Sporomusa silvacetica DSM 10669</name>
    <dbReference type="NCBI Taxonomy" id="1123289"/>
    <lineage>
        <taxon>Bacteria</taxon>
        <taxon>Bacillati</taxon>
        <taxon>Bacillota</taxon>
        <taxon>Negativicutes</taxon>
        <taxon>Selenomonadales</taxon>
        <taxon>Sporomusaceae</taxon>
        <taxon>Sporomusa</taxon>
    </lineage>
</organism>
<name>A0ABZ3INI1_9FIRM</name>
<evidence type="ECO:0000313" key="4">
    <source>
        <dbReference type="EMBL" id="XFO67270.1"/>
    </source>
</evidence>
<proteinExistence type="predicted"/>